<evidence type="ECO:0000313" key="2">
    <source>
        <dbReference type="EMBL" id="SMB85104.1"/>
    </source>
</evidence>
<dbReference type="Pfam" id="PF13346">
    <property type="entry name" value="ABC2_membrane_5"/>
    <property type="match status" value="1"/>
</dbReference>
<keyword evidence="1" id="KW-0812">Transmembrane</keyword>
<dbReference type="RefSeq" id="WP_084052428.1">
    <property type="nucleotide sequence ID" value="NZ_FWWT01000012.1"/>
</dbReference>
<reference evidence="2 3" key="1">
    <citation type="submission" date="2017-04" db="EMBL/GenBank/DDBJ databases">
        <authorList>
            <person name="Afonso C.L."/>
            <person name="Miller P.J."/>
            <person name="Scott M.A."/>
            <person name="Spackman E."/>
            <person name="Goraichik I."/>
            <person name="Dimitrov K.M."/>
            <person name="Suarez D.L."/>
            <person name="Swayne D.E."/>
        </authorList>
    </citation>
    <scope>NUCLEOTIDE SEQUENCE [LARGE SCALE GENOMIC DNA]</scope>
    <source>
        <strain evidence="2 3">DSM 11270</strain>
    </source>
</reference>
<name>A0A1W1UWN2_DESTI</name>
<dbReference type="STRING" id="656914.SAMN00017405_1604"/>
<dbReference type="OrthoDB" id="1655186at2"/>
<feature type="transmembrane region" description="Helical" evidence="1">
    <location>
        <begin position="150"/>
        <end position="172"/>
    </location>
</feature>
<evidence type="ECO:0000256" key="1">
    <source>
        <dbReference type="SAM" id="Phobius"/>
    </source>
</evidence>
<dbReference type="EMBL" id="FWWT01000012">
    <property type="protein sequence ID" value="SMB85104.1"/>
    <property type="molecule type" value="Genomic_DNA"/>
</dbReference>
<dbReference type="PANTHER" id="PTHR41309:SF2">
    <property type="entry name" value="MEMBRANE PROTEIN"/>
    <property type="match status" value="1"/>
</dbReference>
<protein>
    <submittedName>
        <fullName evidence="2">ABC-2 family transporter protein</fullName>
    </submittedName>
</protein>
<dbReference type="Proteomes" id="UP000192731">
    <property type="component" value="Unassembled WGS sequence"/>
</dbReference>
<keyword evidence="1" id="KW-1133">Transmembrane helix</keyword>
<evidence type="ECO:0000313" key="3">
    <source>
        <dbReference type="Proteomes" id="UP000192731"/>
    </source>
</evidence>
<gene>
    <name evidence="2" type="ORF">SAMN00017405_1604</name>
</gene>
<proteinExistence type="predicted"/>
<keyword evidence="3" id="KW-1185">Reference proteome</keyword>
<accession>A0A1W1UWN2</accession>
<organism evidence="2 3">
    <name type="scientific">Desulfonispora thiosulfatigenes DSM 11270</name>
    <dbReference type="NCBI Taxonomy" id="656914"/>
    <lineage>
        <taxon>Bacteria</taxon>
        <taxon>Bacillati</taxon>
        <taxon>Bacillota</taxon>
        <taxon>Clostridia</taxon>
        <taxon>Eubacteriales</taxon>
        <taxon>Peptococcaceae</taxon>
        <taxon>Desulfonispora</taxon>
    </lineage>
</organism>
<feature type="transmembrane region" description="Helical" evidence="1">
    <location>
        <begin position="81"/>
        <end position="101"/>
    </location>
</feature>
<keyword evidence="1" id="KW-0472">Membrane</keyword>
<feature type="transmembrane region" description="Helical" evidence="1">
    <location>
        <begin position="41"/>
        <end position="60"/>
    </location>
</feature>
<feature type="transmembrane region" description="Helical" evidence="1">
    <location>
        <begin position="178"/>
        <end position="196"/>
    </location>
</feature>
<dbReference type="AlphaFoldDB" id="A0A1W1UWN2"/>
<sequence>MLALLKRDFILSYGNRQTYFLMLIFPLMMLVIMSMDNPETLVSLSIVASTYFISMMPFAYEWSYRNRLFFDSLPIKKWEVVFSKYISILINYGFSVVYIYLFFGALEILGLNIGYNFSLSMIKHTFFISLFSLSIAVPLIYLLPAKIARIIYIFIYVIITNIFVLGDATTIVELVQGPFFITGIYLVSGLISTFIYKHRDLR</sequence>
<feature type="transmembrane region" description="Helical" evidence="1">
    <location>
        <begin position="121"/>
        <end position="143"/>
    </location>
</feature>
<dbReference type="PANTHER" id="PTHR41309">
    <property type="entry name" value="MEMBRANE PROTEIN-RELATED"/>
    <property type="match status" value="1"/>
</dbReference>
<dbReference type="InterPro" id="IPR025699">
    <property type="entry name" value="ABC2_memb-like"/>
</dbReference>
<feature type="transmembrane region" description="Helical" evidence="1">
    <location>
        <begin position="18"/>
        <end position="35"/>
    </location>
</feature>